<keyword evidence="3" id="KW-1185">Reference proteome</keyword>
<reference evidence="2" key="1">
    <citation type="submission" date="2015-08" db="EMBL/GenBank/DDBJ databases">
        <title>Candidatus Bacteriodes Periocalifornicus.</title>
        <authorList>
            <person name="McLean J.S."/>
            <person name="Kelley S."/>
        </authorList>
    </citation>
    <scope>NUCLEOTIDE SEQUENCE [LARGE SCALE GENOMIC DNA]</scope>
    <source>
        <strain evidence="2">12B</strain>
    </source>
</reference>
<evidence type="ECO:0000259" key="1">
    <source>
        <dbReference type="Pfam" id="PF18998"/>
    </source>
</evidence>
<dbReference type="Pfam" id="PF13620">
    <property type="entry name" value="CarboxypepD_reg"/>
    <property type="match status" value="1"/>
</dbReference>
<accession>A0A0Q4B6V2</accession>
<dbReference type="NCBIfam" id="TIGR04183">
    <property type="entry name" value="Por_Secre_tail"/>
    <property type="match status" value="1"/>
</dbReference>
<evidence type="ECO:0000313" key="3">
    <source>
        <dbReference type="Proteomes" id="UP000054172"/>
    </source>
</evidence>
<dbReference type="EMBL" id="LIIK01000028">
    <property type="protein sequence ID" value="KQM08637.1"/>
    <property type="molecule type" value="Genomic_DNA"/>
</dbReference>
<dbReference type="InterPro" id="IPR044060">
    <property type="entry name" value="Bacterial_rp_domain"/>
</dbReference>
<dbReference type="PATRIC" id="fig|1702214.3.peg.556"/>
<dbReference type="Pfam" id="PF18998">
    <property type="entry name" value="Flg_new_2"/>
    <property type="match status" value="2"/>
</dbReference>
<dbReference type="SUPFAM" id="SSF49464">
    <property type="entry name" value="Carboxypeptidase regulatory domain-like"/>
    <property type="match status" value="2"/>
</dbReference>
<feature type="domain" description="Bacterial repeat" evidence="1">
    <location>
        <begin position="103"/>
        <end position="162"/>
    </location>
</feature>
<dbReference type="InterPro" id="IPR008969">
    <property type="entry name" value="CarboxyPept-like_regulatory"/>
</dbReference>
<gene>
    <name evidence="2" type="ORF">AL399_06305</name>
</gene>
<sequence length="558" mass="59662">MKFDYILILDQKTGAKGKLALEYRFGPSEAWNELTSLPESTDRLSESALLPSTLLAGKQHLQLRFAYTDEDRWYSLIDNVVIAPSLQHTVSYVADPVGAGTFTDGSGTAITQQQVDYGDSPAAVKANPASGYTFAHWDDGTLTATKNSGAAVFEDRTETAHFVGSSEVFIAFTATPADGGHFQVGNDDHATSATLPKGANLTVTAIPTDGYAFLYWQNGVKTPTLTLENAQESTQLTAAFVRIYKQVATFQVTDGTAPLANATITINGQTLTTDADGKASSQQLNEGSYHYTVHCDRYLDTEGDLQLSLASGTVTVALNSLLTLLVTDQEGKPLGNATISIAGKSGTTNAQGEAPITLPNGTYPYRVDCSGYQPSQGELTVQGESRHSVNLAPKPYLVTFRVMRNTTPLRSATIKINGQTLTTKAGGTATAELVNGSYPYTVSKKDYEDATGSVTVNNDNVAVEVTLKRLKTDGVETSPLLAEVSIYPNPCDKALYLQRTASVRLVQVVNAKGQTVLSQTHDGAPTLTLPTEELAADIYLLQLTDTQGGGRTLRFVKQ</sequence>
<dbReference type="InterPro" id="IPR026444">
    <property type="entry name" value="Secre_tail"/>
</dbReference>
<dbReference type="STRING" id="1702214.AL399_06305"/>
<dbReference type="SUPFAM" id="SSF49478">
    <property type="entry name" value="Cna protein B-type domain"/>
    <property type="match status" value="1"/>
</dbReference>
<protein>
    <recommendedName>
        <fullName evidence="1">Bacterial repeat domain-containing protein</fullName>
    </recommendedName>
</protein>
<dbReference type="AlphaFoldDB" id="A0A0Q4B6V2"/>
<proteinExistence type="predicted"/>
<organism evidence="2 3">
    <name type="scientific">Candidatus [Bacteroides] periocalifornicus</name>
    <dbReference type="NCBI Taxonomy" id="1702214"/>
    <lineage>
        <taxon>Bacteria</taxon>
        <taxon>Pseudomonadati</taxon>
        <taxon>Bacteroidota</taxon>
    </lineage>
</organism>
<dbReference type="Proteomes" id="UP000054172">
    <property type="component" value="Unassembled WGS sequence"/>
</dbReference>
<feature type="domain" description="Bacterial repeat" evidence="1">
    <location>
        <begin position="191"/>
        <end position="242"/>
    </location>
</feature>
<comment type="caution">
    <text evidence="2">The sequence shown here is derived from an EMBL/GenBank/DDBJ whole genome shotgun (WGS) entry which is preliminary data.</text>
</comment>
<name>A0A0Q4B6V2_9BACT</name>
<evidence type="ECO:0000313" key="2">
    <source>
        <dbReference type="EMBL" id="KQM08637.1"/>
    </source>
</evidence>
<dbReference type="Gene3D" id="2.60.40.1120">
    <property type="entry name" value="Carboxypeptidase-like, regulatory domain"/>
    <property type="match status" value="3"/>
</dbReference>